<comment type="caution">
    <text evidence="4">The sequence shown here is derived from an EMBL/GenBank/DDBJ whole genome shotgun (WGS) entry which is preliminary data.</text>
</comment>
<dbReference type="EMBL" id="MGIQ01000016">
    <property type="protein sequence ID" value="OGM90665.1"/>
    <property type="molecule type" value="Genomic_DNA"/>
</dbReference>
<reference evidence="4 5" key="1">
    <citation type="journal article" date="2016" name="Nat. Commun.">
        <title>Thousands of microbial genomes shed light on interconnected biogeochemical processes in an aquifer system.</title>
        <authorList>
            <person name="Anantharaman K."/>
            <person name="Brown C.T."/>
            <person name="Hug L.A."/>
            <person name="Sharon I."/>
            <person name="Castelle C.J."/>
            <person name="Probst A.J."/>
            <person name="Thomas B.C."/>
            <person name="Singh A."/>
            <person name="Wilkins M.J."/>
            <person name="Karaoz U."/>
            <person name="Brodie E.L."/>
            <person name="Williams K.H."/>
            <person name="Hubbard S.S."/>
            <person name="Banfield J.F."/>
        </authorList>
    </citation>
    <scope>NUCLEOTIDE SEQUENCE [LARGE SCALE GENOMIC DNA]</scope>
</reference>
<name>A0A1F8DS64_9BACT</name>
<evidence type="ECO:0000313" key="4">
    <source>
        <dbReference type="EMBL" id="OGM90665.1"/>
    </source>
</evidence>
<dbReference type="STRING" id="1802556.A2999_01705"/>
<dbReference type="PANTHER" id="PTHR43343:SF3">
    <property type="entry name" value="PROTEASE DO-LIKE 8, CHLOROPLASTIC"/>
    <property type="match status" value="1"/>
</dbReference>
<organism evidence="4 5">
    <name type="scientific">Candidatus Wolfebacteria bacterium RIFCSPLOWO2_01_FULL_38_11</name>
    <dbReference type="NCBI Taxonomy" id="1802556"/>
    <lineage>
        <taxon>Bacteria</taxon>
        <taxon>Candidatus Wolfeibacteriota</taxon>
    </lineage>
</organism>
<dbReference type="GO" id="GO:0006508">
    <property type="term" value="P:proteolysis"/>
    <property type="evidence" value="ECO:0007669"/>
    <property type="project" value="UniProtKB-KW"/>
</dbReference>
<dbReference type="PRINTS" id="PR00834">
    <property type="entry name" value="PROTEASES2C"/>
</dbReference>
<gene>
    <name evidence="4" type="ORF">A2999_01705</name>
</gene>
<dbReference type="GO" id="GO:0004252">
    <property type="term" value="F:serine-type endopeptidase activity"/>
    <property type="evidence" value="ECO:0007669"/>
    <property type="project" value="InterPro"/>
</dbReference>
<dbReference type="SUPFAM" id="SSF50494">
    <property type="entry name" value="Trypsin-like serine proteases"/>
    <property type="match status" value="1"/>
</dbReference>
<dbReference type="AlphaFoldDB" id="A0A1F8DS64"/>
<dbReference type="Gene3D" id="2.30.42.10">
    <property type="match status" value="1"/>
</dbReference>
<dbReference type="SMART" id="SM00228">
    <property type="entry name" value="PDZ"/>
    <property type="match status" value="1"/>
</dbReference>
<dbReference type="SUPFAM" id="SSF50156">
    <property type="entry name" value="PDZ domain-like"/>
    <property type="match status" value="1"/>
</dbReference>
<keyword evidence="2" id="KW-0378">Hydrolase</keyword>
<dbReference type="InterPro" id="IPR051201">
    <property type="entry name" value="Chloro_Bact_Ser_Proteases"/>
</dbReference>
<dbReference type="Pfam" id="PF13180">
    <property type="entry name" value="PDZ_2"/>
    <property type="match status" value="1"/>
</dbReference>
<dbReference type="CDD" id="cd06779">
    <property type="entry name" value="cpPDZ_Deg_HtrA-like"/>
    <property type="match status" value="1"/>
</dbReference>
<dbReference type="Gene3D" id="2.40.10.120">
    <property type="match status" value="1"/>
</dbReference>
<dbReference type="Proteomes" id="UP000178798">
    <property type="component" value="Unassembled WGS sequence"/>
</dbReference>
<feature type="non-terminal residue" evidence="4">
    <location>
        <position position="335"/>
    </location>
</feature>
<protein>
    <recommendedName>
        <fullName evidence="3">PDZ domain-containing protein</fullName>
    </recommendedName>
</protein>
<sequence length="335" mass="36479">MFFQNQPITKIVKKVMPAVVSISISENLEKIPDGLIDLKSRNKLKKKIGSLKNVEVGNGSGFFIDEEGIILTNKHIIADPNAEYFVITNDKKKLKAEIIARDPINDIAILKINDSSNKFPVLELGNSNAVELGENVIAFGNALGIFSNTVSAGIVSGLSRNISAQLDLKSESQEMRGLIQTDAAINPGNSGGPLINSRGKVIGINAVTVFGAENIGLAIPINVVKRDLDDWKKFGQIKRPFLGIRYLIINEEIKNRFNLPVIEGAFIVNEGIGRPAIIEGSPAEKAGLKEKDIVLEINDKKISLDKTLGDFLENLSVGDSLKLKVLRGKREFKTA</sequence>
<dbReference type="InterPro" id="IPR036034">
    <property type="entry name" value="PDZ_sf"/>
</dbReference>
<proteinExistence type="predicted"/>
<dbReference type="InterPro" id="IPR009003">
    <property type="entry name" value="Peptidase_S1_PA"/>
</dbReference>
<evidence type="ECO:0000313" key="5">
    <source>
        <dbReference type="Proteomes" id="UP000178798"/>
    </source>
</evidence>
<dbReference type="InterPro" id="IPR001478">
    <property type="entry name" value="PDZ"/>
</dbReference>
<keyword evidence="1" id="KW-0645">Protease</keyword>
<dbReference type="InterPro" id="IPR001940">
    <property type="entry name" value="Peptidase_S1C"/>
</dbReference>
<feature type="domain" description="PDZ" evidence="3">
    <location>
        <begin position="240"/>
        <end position="329"/>
    </location>
</feature>
<dbReference type="Pfam" id="PF13365">
    <property type="entry name" value="Trypsin_2"/>
    <property type="match status" value="1"/>
</dbReference>
<evidence type="ECO:0000256" key="2">
    <source>
        <dbReference type="ARBA" id="ARBA00022801"/>
    </source>
</evidence>
<dbReference type="PANTHER" id="PTHR43343">
    <property type="entry name" value="PEPTIDASE S12"/>
    <property type="match status" value="1"/>
</dbReference>
<evidence type="ECO:0000259" key="3">
    <source>
        <dbReference type="SMART" id="SM00228"/>
    </source>
</evidence>
<accession>A0A1F8DS64</accession>
<evidence type="ECO:0000256" key="1">
    <source>
        <dbReference type="ARBA" id="ARBA00022670"/>
    </source>
</evidence>